<dbReference type="EnsemblMetazoa" id="CapteT218194">
    <property type="protein sequence ID" value="CapteP218194"/>
    <property type="gene ID" value="CapteG218194"/>
</dbReference>
<reference evidence="3" key="3">
    <citation type="submission" date="2015-06" db="UniProtKB">
        <authorList>
            <consortium name="EnsemblMetazoa"/>
        </authorList>
    </citation>
    <scope>IDENTIFICATION</scope>
</reference>
<dbReference type="EMBL" id="KB309428">
    <property type="protein sequence ID" value="ELT94430.1"/>
    <property type="molecule type" value="Genomic_DNA"/>
</dbReference>
<proteinExistence type="predicted"/>
<keyword evidence="1" id="KW-0472">Membrane</keyword>
<dbReference type="AlphaFoldDB" id="R7TTU0"/>
<sequence length="176" mass="19808">MSSPRNVLGNSENPTKCYCCCCCSSRSPSRSQTIALCVGLAMGVAVFSGVLVTLFLVLPASSSDETIVVTRQRKTETPVIEVEHEEWNLQLRRTVYIGMLTMEKYFESRALSCNRTWGQHSLLRRKARMDIYLQRNATSEAQDNVIPLNGIYWKNCDACVEYQHTIDEAVESAMSP</sequence>
<accession>R7TTU0</accession>
<evidence type="ECO:0000313" key="2">
    <source>
        <dbReference type="EMBL" id="ELT94430.1"/>
    </source>
</evidence>
<dbReference type="HOGENOM" id="CLU_1526630_0_0_1"/>
<evidence type="ECO:0000313" key="4">
    <source>
        <dbReference type="Proteomes" id="UP000014760"/>
    </source>
</evidence>
<evidence type="ECO:0000313" key="3">
    <source>
        <dbReference type="EnsemblMetazoa" id="CapteP218194"/>
    </source>
</evidence>
<protein>
    <submittedName>
        <fullName evidence="2 3">Uncharacterized protein</fullName>
    </submittedName>
</protein>
<feature type="transmembrane region" description="Helical" evidence="1">
    <location>
        <begin position="34"/>
        <end position="58"/>
    </location>
</feature>
<keyword evidence="1" id="KW-1133">Transmembrane helix</keyword>
<gene>
    <name evidence="2" type="ORF">CAPTEDRAFT_218194</name>
</gene>
<keyword evidence="4" id="KW-1185">Reference proteome</keyword>
<dbReference type="Proteomes" id="UP000014760">
    <property type="component" value="Unassembled WGS sequence"/>
</dbReference>
<evidence type="ECO:0000256" key="1">
    <source>
        <dbReference type="SAM" id="Phobius"/>
    </source>
</evidence>
<organism evidence="2">
    <name type="scientific">Capitella teleta</name>
    <name type="common">Polychaete worm</name>
    <dbReference type="NCBI Taxonomy" id="283909"/>
    <lineage>
        <taxon>Eukaryota</taxon>
        <taxon>Metazoa</taxon>
        <taxon>Spiralia</taxon>
        <taxon>Lophotrochozoa</taxon>
        <taxon>Annelida</taxon>
        <taxon>Polychaeta</taxon>
        <taxon>Sedentaria</taxon>
        <taxon>Scolecida</taxon>
        <taxon>Capitellidae</taxon>
        <taxon>Capitella</taxon>
    </lineage>
</organism>
<name>R7TTU0_CAPTE</name>
<dbReference type="EMBL" id="AMQN01012295">
    <property type="status" value="NOT_ANNOTATED_CDS"/>
    <property type="molecule type" value="Genomic_DNA"/>
</dbReference>
<keyword evidence="1" id="KW-0812">Transmembrane</keyword>
<reference evidence="2 4" key="2">
    <citation type="journal article" date="2013" name="Nature">
        <title>Insights into bilaterian evolution from three spiralian genomes.</title>
        <authorList>
            <person name="Simakov O."/>
            <person name="Marletaz F."/>
            <person name="Cho S.J."/>
            <person name="Edsinger-Gonzales E."/>
            <person name="Havlak P."/>
            <person name="Hellsten U."/>
            <person name="Kuo D.H."/>
            <person name="Larsson T."/>
            <person name="Lv J."/>
            <person name="Arendt D."/>
            <person name="Savage R."/>
            <person name="Osoegawa K."/>
            <person name="de Jong P."/>
            <person name="Grimwood J."/>
            <person name="Chapman J.A."/>
            <person name="Shapiro H."/>
            <person name="Aerts A."/>
            <person name="Otillar R.P."/>
            <person name="Terry A.Y."/>
            <person name="Boore J.L."/>
            <person name="Grigoriev I.V."/>
            <person name="Lindberg D.R."/>
            <person name="Seaver E.C."/>
            <person name="Weisblat D.A."/>
            <person name="Putnam N.H."/>
            <person name="Rokhsar D.S."/>
        </authorList>
    </citation>
    <scope>NUCLEOTIDE SEQUENCE</scope>
    <source>
        <strain evidence="2 4">I ESC-2004</strain>
    </source>
</reference>
<reference evidence="4" key="1">
    <citation type="submission" date="2012-12" db="EMBL/GenBank/DDBJ databases">
        <authorList>
            <person name="Hellsten U."/>
            <person name="Grimwood J."/>
            <person name="Chapman J.A."/>
            <person name="Shapiro H."/>
            <person name="Aerts A."/>
            <person name="Otillar R.P."/>
            <person name="Terry A.Y."/>
            <person name="Boore J.L."/>
            <person name="Simakov O."/>
            <person name="Marletaz F."/>
            <person name="Cho S.-J."/>
            <person name="Edsinger-Gonzales E."/>
            <person name="Havlak P."/>
            <person name="Kuo D.-H."/>
            <person name="Larsson T."/>
            <person name="Lv J."/>
            <person name="Arendt D."/>
            <person name="Savage R."/>
            <person name="Osoegawa K."/>
            <person name="de Jong P."/>
            <person name="Lindberg D.R."/>
            <person name="Seaver E.C."/>
            <person name="Weisblat D.A."/>
            <person name="Putnam N.H."/>
            <person name="Grigoriev I.V."/>
            <person name="Rokhsar D.S."/>
        </authorList>
    </citation>
    <scope>NUCLEOTIDE SEQUENCE</scope>
    <source>
        <strain evidence="4">I ESC-2004</strain>
    </source>
</reference>